<protein>
    <submittedName>
        <fullName evidence="2">Membrane protein</fullName>
    </submittedName>
</protein>
<feature type="transmembrane region" description="Helical" evidence="1">
    <location>
        <begin position="7"/>
        <end position="27"/>
    </location>
</feature>
<gene>
    <name evidence="2" type="ORF">WN67_11525</name>
</gene>
<evidence type="ECO:0000313" key="3">
    <source>
        <dbReference type="Proteomes" id="UP000034150"/>
    </source>
</evidence>
<dbReference type="RefSeq" id="WP_046363155.1">
    <property type="nucleotide sequence ID" value="NZ_CALTXN010000001.1"/>
</dbReference>
<keyword evidence="1" id="KW-0472">Membrane</keyword>
<proteinExistence type="predicted"/>
<keyword evidence="1" id="KW-1133">Transmembrane helix</keyword>
<evidence type="ECO:0000313" key="2">
    <source>
        <dbReference type="EMBL" id="KKF01828.1"/>
    </source>
</evidence>
<reference evidence="2 3" key="1">
    <citation type="journal article" date="2015" name="Genome Announc.">
        <title>Draft Genome Sequence of Mycobacterium obuense Strain UC1, Isolated from Patient Sputum.</title>
        <authorList>
            <person name="Greninger A.L."/>
            <person name="Cunningham G."/>
            <person name="Hsu E.D."/>
            <person name="Yu J.M."/>
            <person name="Chiu C.Y."/>
            <person name="Miller S."/>
        </authorList>
    </citation>
    <scope>NUCLEOTIDE SEQUENCE [LARGE SCALE GENOMIC DNA]</scope>
    <source>
        <strain evidence="2 3">UC1</strain>
    </source>
</reference>
<organism evidence="2 3">
    <name type="scientific">Mycolicibacterium obuense</name>
    <dbReference type="NCBI Taxonomy" id="1807"/>
    <lineage>
        <taxon>Bacteria</taxon>
        <taxon>Bacillati</taxon>
        <taxon>Actinomycetota</taxon>
        <taxon>Actinomycetes</taxon>
        <taxon>Mycobacteriales</taxon>
        <taxon>Mycobacteriaceae</taxon>
        <taxon>Mycolicibacterium</taxon>
    </lineage>
</organism>
<keyword evidence="3" id="KW-1185">Reference proteome</keyword>
<dbReference type="EMBL" id="LAUZ02000010">
    <property type="protein sequence ID" value="KKF01828.1"/>
    <property type="molecule type" value="Genomic_DNA"/>
</dbReference>
<keyword evidence="1" id="KW-0812">Transmembrane</keyword>
<dbReference type="PATRIC" id="fig|1807.13.peg.1380"/>
<dbReference type="AlphaFoldDB" id="A0A0M2K3T4"/>
<dbReference type="PROSITE" id="PS51257">
    <property type="entry name" value="PROKAR_LIPOPROTEIN"/>
    <property type="match status" value="1"/>
</dbReference>
<accession>A0A0M2K3T4</accession>
<evidence type="ECO:0000256" key="1">
    <source>
        <dbReference type="SAM" id="Phobius"/>
    </source>
</evidence>
<dbReference type="Proteomes" id="UP000034150">
    <property type="component" value="Unassembled WGS sequence"/>
</dbReference>
<dbReference type="STRING" id="1807.MOBUDSM44075_02573"/>
<name>A0A0M2K3T4_9MYCO</name>
<comment type="caution">
    <text evidence="2">The sequence shown here is derived from an EMBL/GenBank/DDBJ whole genome shotgun (WGS) entry which is preliminary data.</text>
</comment>
<feature type="transmembrane region" description="Helical" evidence="1">
    <location>
        <begin position="47"/>
        <end position="73"/>
    </location>
</feature>
<sequence>MTGRRTVVALTLAVLAVVGCVVSWLAASRTVVVAPVLDGQPSTTSVVYYAPLLTLSLLLATVAGVLVVFAVAWRRAQRTPAPAPAAPAAPIPAE</sequence>